<dbReference type="InterPro" id="IPR045407">
    <property type="entry name" value="DUF6512"/>
</dbReference>
<evidence type="ECO:0000313" key="3">
    <source>
        <dbReference type="Proteomes" id="UP000184389"/>
    </source>
</evidence>
<sequence>MYYYGDKKTNKWEIVGVFWMIIVGSLLHFTYEWSNNLTFVGVISSINESVWEHLKLGYWSLIFFSLIEYPAIKRYVNSFLLGKALGIVVLEATIIGVFYSYTDIIKRSILWVDISSYVLGAIFCQWISSSMIKKKFSRTSETIGLIIFIVLGFAFIVFTFYPPKLPIFMDPITKTYGIYKLK</sequence>
<organism evidence="2 3">
    <name type="scientific">Sporanaerobacter acetigenes DSM 13106</name>
    <dbReference type="NCBI Taxonomy" id="1123281"/>
    <lineage>
        <taxon>Bacteria</taxon>
        <taxon>Bacillati</taxon>
        <taxon>Bacillota</taxon>
        <taxon>Tissierellia</taxon>
        <taxon>Tissierellales</taxon>
        <taxon>Sporanaerobacteraceae</taxon>
        <taxon>Sporanaerobacter</taxon>
    </lineage>
</organism>
<feature type="transmembrane region" description="Helical" evidence="1">
    <location>
        <begin position="140"/>
        <end position="161"/>
    </location>
</feature>
<keyword evidence="1" id="KW-0812">Transmembrane</keyword>
<evidence type="ECO:0000313" key="2">
    <source>
        <dbReference type="EMBL" id="SHH88911.1"/>
    </source>
</evidence>
<name>A0A1M5WN08_9FIRM</name>
<reference evidence="2 3" key="1">
    <citation type="submission" date="2016-11" db="EMBL/GenBank/DDBJ databases">
        <authorList>
            <person name="Jaros S."/>
            <person name="Januszkiewicz K."/>
            <person name="Wedrychowicz H."/>
        </authorList>
    </citation>
    <scope>NUCLEOTIDE SEQUENCE [LARGE SCALE GENOMIC DNA]</scope>
    <source>
        <strain evidence="2 3">DSM 13106</strain>
    </source>
</reference>
<protein>
    <submittedName>
        <fullName evidence="2">Uncharacterized protein</fullName>
    </submittedName>
</protein>
<gene>
    <name evidence="2" type="ORF">SAMN02745180_01318</name>
</gene>
<keyword evidence="1" id="KW-0472">Membrane</keyword>
<dbReference type="RefSeq" id="WP_200796528.1">
    <property type="nucleotide sequence ID" value="NZ_FQXR01000005.1"/>
</dbReference>
<proteinExistence type="predicted"/>
<dbReference type="STRING" id="1123281.SAMN02745180_01318"/>
<keyword evidence="1" id="KW-1133">Transmembrane helix</keyword>
<dbReference type="AlphaFoldDB" id="A0A1M5WN08"/>
<accession>A0A1M5WN08</accession>
<dbReference type="Proteomes" id="UP000184389">
    <property type="component" value="Unassembled WGS sequence"/>
</dbReference>
<feature type="transmembrane region" description="Helical" evidence="1">
    <location>
        <begin position="12"/>
        <end position="31"/>
    </location>
</feature>
<evidence type="ECO:0000256" key="1">
    <source>
        <dbReference type="SAM" id="Phobius"/>
    </source>
</evidence>
<feature type="transmembrane region" description="Helical" evidence="1">
    <location>
        <begin position="84"/>
        <end position="102"/>
    </location>
</feature>
<feature type="transmembrane region" description="Helical" evidence="1">
    <location>
        <begin position="108"/>
        <end position="128"/>
    </location>
</feature>
<dbReference type="EMBL" id="FQXR01000005">
    <property type="protein sequence ID" value="SHH88911.1"/>
    <property type="molecule type" value="Genomic_DNA"/>
</dbReference>
<keyword evidence="3" id="KW-1185">Reference proteome</keyword>
<dbReference type="Pfam" id="PF20122">
    <property type="entry name" value="DUF6512"/>
    <property type="match status" value="1"/>
</dbReference>